<reference evidence="1" key="1">
    <citation type="submission" date="2020-02" db="EMBL/GenBank/DDBJ databases">
        <title>Genome sequencing of the panga catfish, Pangasius djambal.</title>
        <authorList>
            <person name="Wen M."/>
            <person name="Zahm M."/>
            <person name="Roques C."/>
            <person name="Cabau C."/>
            <person name="Klopp C."/>
            <person name="Donnadieu C."/>
            <person name="Jouanno E."/>
            <person name="Avarre J.-C."/>
            <person name="Campet M."/>
            <person name="Ha T."/>
            <person name="Dugue R."/>
            <person name="Lampietro C."/>
            <person name="Louis A."/>
            <person name="Herpin A."/>
            <person name="Echchiki A."/>
            <person name="Berthelot C."/>
            <person name="Parey E."/>
            <person name="Roest-Crollius H."/>
            <person name="Braasch I."/>
            <person name="Postlethwait J.H."/>
            <person name="Bobe J."/>
            <person name="Montfort J."/>
            <person name="Bouchez O."/>
            <person name="Begum T."/>
            <person name="Schartl M."/>
            <person name="Gustiano R."/>
            <person name="Guiguen Y."/>
        </authorList>
    </citation>
    <scope>NUCLEOTIDE SEQUENCE</scope>
    <source>
        <strain evidence="1">Pdj_M5554</strain>
    </source>
</reference>
<accession>A0ACC5ZAV6</accession>
<evidence type="ECO:0000313" key="1">
    <source>
        <dbReference type="EMBL" id="MCJ8744977.1"/>
    </source>
</evidence>
<comment type="caution">
    <text evidence="1">The sequence shown here is derived from an EMBL/GenBank/DDBJ whole genome shotgun (WGS) entry which is preliminary data.</text>
</comment>
<proteinExistence type="predicted"/>
<evidence type="ECO:0000313" key="2">
    <source>
        <dbReference type="Proteomes" id="UP000830395"/>
    </source>
</evidence>
<name>A0ACC5ZAV6_9TELE</name>
<dbReference type="Proteomes" id="UP000830395">
    <property type="component" value="Chromosome 21"/>
</dbReference>
<protein>
    <submittedName>
        <fullName evidence="1">Uncharacterized protein</fullName>
    </submittedName>
</protein>
<gene>
    <name evidence="1" type="ORF">PDJAM_G00124920</name>
</gene>
<organism evidence="1 2">
    <name type="scientific">Pangasius djambal</name>
    <dbReference type="NCBI Taxonomy" id="1691987"/>
    <lineage>
        <taxon>Eukaryota</taxon>
        <taxon>Metazoa</taxon>
        <taxon>Chordata</taxon>
        <taxon>Craniata</taxon>
        <taxon>Vertebrata</taxon>
        <taxon>Euteleostomi</taxon>
        <taxon>Actinopterygii</taxon>
        <taxon>Neopterygii</taxon>
        <taxon>Teleostei</taxon>
        <taxon>Ostariophysi</taxon>
        <taxon>Siluriformes</taxon>
        <taxon>Pangasiidae</taxon>
        <taxon>Pangasius</taxon>
    </lineage>
</organism>
<sequence>MSSYLANNSAWEKQFKIVHRLHVTPAQRHKIKPKLSNLCNKCKGLEGTLIHCFWNCMKIQQFWKGVLKDLENIFCCPLQLGPKACLLGISHEFPFKFQGIHLLQILLYCARKCILVCWITDQTPSITQYGTLFSCILGWRKHDY</sequence>
<dbReference type="EMBL" id="CM040995">
    <property type="protein sequence ID" value="MCJ8744977.1"/>
    <property type="molecule type" value="Genomic_DNA"/>
</dbReference>
<keyword evidence="2" id="KW-1185">Reference proteome</keyword>